<evidence type="ECO:0000313" key="4">
    <source>
        <dbReference type="Proteomes" id="UP000199473"/>
    </source>
</evidence>
<dbReference type="InterPro" id="IPR051317">
    <property type="entry name" value="Gfo/Idh/MocA_oxidoreduct"/>
</dbReference>
<feature type="domain" description="Gfo/Idh/MocA-like oxidoreductase N-terminal" evidence="1">
    <location>
        <begin position="50"/>
        <end position="136"/>
    </location>
</feature>
<dbReference type="PANTHER" id="PTHR43708">
    <property type="entry name" value="CONSERVED EXPRESSED OXIDOREDUCTASE (EUROFUNG)"/>
    <property type="match status" value="1"/>
</dbReference>
<dbReference type="AlphaFoldDB" id="A0A1I3ZP15"/>
<dbReference type="Pfam" id="PF22725">
    <property type="entry name" value="GFO_IDH_MocA_C3"/>
    <property type="match status" value="1"/>
</dbReference>
<dbReference type="InterPro" id="IPR036291">
    <property type="entry name" value="NAD(P)-bd_dom_sf"/>
</dbReference>
<dbReference type="Gene3D" id="3.40.50.720">
    <property type="entry name" value="NAD(P)-binding Rossmann-like Domain"/>
    <property type="match status" value="1"/>
</dbReference>
<dbReference type="SUPFAM" id="SSF55347">
    <property type="entry name" value="Glyceraldehyde-3-phosphate dehydrogenase-like, C-terminal domain"/>
    <property type="match status" value="1"/>
</dbReference>
<dbReference type="Pfam" id="PF01408">
    <property type="entry name" value="GFO_IDH_MocA"/>
    <property type="match status" value="1"/>
</dbReference>
<dbReference type="Gene3D" id="3.30.360.10">
    <property type="entry name" value="Dihydrodipicolinate Reductase, domain 2"/>
    <property type="match status" value="1"/>
</dbReference>
<evidence type="ECO:0000259" key="1">
    <source>
        <dbReference type="Pfam" id="PF01408"/>
    </source>
</evidence>
<proteinExistence type="predicted"/>
<protein>
    <submittedName>
        <fullName evidence="3">Predicted dehydrogenase</fullName>
    </submittedName>
</protein>
<dbReference type="OrthoDB" id="9801953at2"/>
<dbReference type="RefSeq" id="WP_092958857.1">
    <property type="nucleotide sequence ID" value="NZ_FOSQ01000002.1"/>
</dbReference>
<dbReference type="SUPFAM" id="SSF51735">
    <property type="entry name" value="NAD(P)-binding Rossmann-fold domains"/>
    <property type="match status" value="1"/>
</dbReference>
<dbReference type="STRING" id="1123062.SAMN02745775_102626"/>
<dbReference type="InterPro" id="IPR055170">
    <property type="entry name" value="GFO_IDH_MocA-like_dom"/>
</dbReference>
<name>A0A1I3ZP15_9PROT</name>
<reference evidence="3 4" key="1">
    <citation type="submission" date="2016-10" db="EMBL/GenBank/DDBJ databases">
        <authorList>
            <person name="de Groot N.N."/>
        </authorList>
    </citation>
    <scope>NUCLEOTIDE SEQUENCE [LARGE SCALE GENOMIC DNA]</scope>
    <source>
        <strain evidence="3 4">DSM 19981</strain>
    </source>
</reference>
<gene>
    <name evidence="3" type="ORF">SAMN02745775_102626</name>
</gene>
<dbReference type="InterPro" id="IPR000683">
    <property type="entry name" value="Gfo/Idh/MocA-like_OxRdtase_N"/>
</dbReference>
<accession>A0A1I3ZP15</accession>
<keyword evidence="4" id="KW-1185">Reference proteome</keyword>
<dbReference type="GO" id="GO:0000166">
    <property type="term" value="F:nucleotide binding"/>
    <property type="evidence" value="ECO:0007669"/>
    <property type="project" value="InterPro"/>
</dbReference>
<dbReference type="EMBL" id="FOSQ01000002">
    <property type="protein sequence ID" value="SFK45835.1"/>
    <property type="molecule type" value="Genomic_DNA"/>
</dbReference>
<feature type="domain" description="GFO/IDH/MocA-like oxidoreductase" evidence="2">
    <location>
        <begin position="148"/>
        <end position="285"/>
    </location>
</feature>
<organism evidence="3 4">
    <name type="scientific">Falsiroseomonas stagni DSM 19981</name>
    <dbReference type="NCBI Taxonomy" id="1123062"/>
    <lineage>
        <taxon>Bacteria</taxon>
        <taxon>Pseudomonadati</taxon>
        <taxon>Pseudomonadota</taxon>
        <taxon>Alphaproteobacteria</taxon>
        <taxon>Acetobacterales</taxon>
        <taxon>Roseomonadaceae</taxon>
        <taxon>Falsiroseomonas</taxon>
    </lineage>
</organism>
<evidence type="ECO:0000313" key="3">
    <source>
        <dbReference type="EMBL" id="SFK45835.1"/>
    </source>
</evidence>
<sequence>MATRSIRIIMDGVTGRLGTNQHLGRSVMAIRRDGGIALADGSRLMPEPVLLGRNAEKLAALAAANGGLAWSTDRDACLADPGNAIYFDVSATGGRHARALAAIGAGKHVYLEKPIASTVEEAMEIAHAASAAGVKHGVVQDKIHLPGFLKLKSVMETGVLGRVLSARLDFGWWIFDGVLHPAQRSSWNYKRAEGGGLVLDMFPHWRYIVESLLGPVRGVSCRIATRIPERRDEKGRPYKVDVEDEAFGSFELEGGVLVQVSASWATRVKGEDMLTVKVDGTMGSATCSLHRAHVQPLATTPKPRWDVDALVDNRHGDHWQEVPDMGPYTNSYRRGWEMFLRHVAEDAPFPSPLVAGAKGLQLIDACYRSDRERRWIDLPELSA</sequence>
<dbReference type="Proteomes" id="UP000199473">
    <property type="component" value="Unassembled WGS sequence"/>
</dbReference>
<dbReference type="PANTHER" id="PTHR43708:SF8">
    <property type="entry name" value="OXIDOREDUCTASE"/>
    <property type="match status" value="1"/>
</dbReference>
<evidence type="ECO:0000259" key="2">
    <source>
        <dbReference type="Pfam" id="PF22725"/>
    </source>
</evidence>